<evidence type="ECO:0000313" key="4">
    <source>
        <dbReference type="Proteomes" id="UP000789831"/>
    </source>
</evidence>
<dbReference type="Gene3D" id="1.10.30.10">
    <property type="entry name" value="High mobility group box domain"/>
    <property type="match status" value="1"/>
</dbReference>
<feature type="DNA-binding region" description="HMG box" evidence="1">
    <location>
        <begin position="29"/>
        <end position="96"/>
    </location>
</feature>
<feature type="domain" description="HMG box" evidence="2">
    <location>
        <begin position="29"/>
        <end position="96"/>
    </location>
</feature>
<evidence type="ECO:0000313" key="3">
    <source>
        <dbReference type="EMBL" id="CAG8569031.1"/>
    </source>
</evidence>
<dbReference type="SUPFAM" id="SSF47095">
    <property type="entry name" value="HMG-box"/>
    <property type="match status" value="1"/>
</dbReference>
<protein>
    <submittedName>
        <fullName evidence="3">7859_t:CDS:1</fullName>
    </submittedName>
</protein>
<dbReference type="OrthoDB" id="6247875at2759"/>
<dbReference type="Proteomes" id="UP000789831">
    <property type="component" value="Unassembled WGS sequence"/>
</dbReference>
<reference evidence="3" key="1">
    <citation type="submission" date="2021-06" db="EMBL/GenBank/DDBJ databases">
        <authorList>
            <person name="Kallberg Y."/>
            <person name="Tangrot J."/>
            <person name="Rosling A."/>
        </authorList>
    </citation>
    <scope>NUCLEOTIDE SEQUENCE</scope>
    <source>
        <strain evidence="3">MT106</strain>
    </source>
</reference>
<dbReference type="AlphaFoldDB" id="A0A9N9BMN7"/>
<dbReference type="SMART" id="SM00398">
    <property type="entry name" value="HMG"/>
    <property type="match status" value="1"/>
</dbReference>
<evidence type="ECO:0000256" key="1">
    <source>
        <dbReference type="PROSITE-ProRule" id="PRU00267"/>
    </source>
</evidence>
<organism evidence="3 4">
    <name type="scientific">Ambispora gerdemannii</name>
    <dbReference type="NCBI Taxonomy" id="144530"/>
    <lineage>
        <taxon>Eukaryota</taxon>
        <taxon>Fungi</taxon>
        <taxon>Fungi incertae sedis</taxon>
        <taxon>Mucoromycota</taxon>
        <taxon>Glomeromycotina</taxon>
        <taxon>Glomeromycetes</taxon>
        <taxon>Archaeosporales</taxon>
        <taxon>Ambisporaceae</taxon>
        <taxon>Ambispora</taxon>
    </lineage>
</organism>
<comment type="caution">
    <text evidence="3">The sequence shown here is derived from an EMBL/GenBank/DDBJ whole genome shotgun (WGS) entry which is preliminary data.</text>
</comment>
<dbReference type="GO" id="GO:0005634">
    <property type="term" value="C:nucleus"/>
    <property type="evidence" value="ECO:0007669"/>
    <property type="project" value="UniProtKB-UniRule"/>
</dbReference>
<gene>
    <name evidence="3" type="ORF">AGERDE_LOCUS7543</name>
</gene>
<dbReference type="PROSITE" id="PS50118">
    <property type="entry name" value="HMG_BOX_2"/>
    <property type="match status" value="1"/>
</dbReference>
<keyword evidence="1" id="KW-0238">DNA-binding</keyword>
<dbReference type="GO" id="GO:0003677">
    <property type="term" value="F:DNA binding"/>
    <property type="evidence" value="ECO:0007669"/>
    <property type="project" value="UniProtKB-UniRule"/>
</dbReference>
<dbReference type="InterPro" id="IPR009071">
    <property type="entry name" value="HMG_box_dom"/>
</dbReference>
<keyword evidence="4" id="KW-1185">Reference proteome</keyword>
<proteinExistence type="predicted"/>
<accession>A0A9N9BMN7</accession>
<keyword evidence="1" id="KW-0539">Nucleus</keyword>
<dbReference type="InterPro" id="IPR036910">
    <property type="entry name" value="HMG_box_dom_sf"/>
</dbReference>
<sequence>MSNIFFPPFPPNISVNDLIKPMNRKQKKPIKAPNAFIIYRINYYYEIRNNRNISQLEVSSMASHAWKQEPPNVKETYYNLARQAKAIYLALIQNTENHSNIDSNQSQNVYENVQVTTESDSLINNRRNGIIEEINPLVSETVEAKEISSNSKFDNFEFTNMQYRIATLENELSSMNAMLSHVLLLRMK</sequence>
<name>A0A9N9BMN7_9GLOM</name>
<dbReference type="Pfam" id="PF00505">
    <property type="entry name" value="HMG_box"/>
    <property type="match status" value="1"/>
</dbReference>
<dbReference type="EMBL" id="CAJVPL010001395">
    <property type="protein sequence ID" value="CAG8569031.1"/>
    <property type="molecule type" value="Genomic_DNA"/>
</dbReference>
<evidence type="ECO:0000259" key="2">
    <source>
        <dbReference type="PROSITE" id="PS50118"/>
    </source>
</evidence>